<evidence type="ECO:0000313" key="2">
    <source>
        <dbReference type="EMBL" id="EWT00376.1"/>
    </source>
</evidence>
<keyword evidence="1" id="KW-1133">Transmembrane helix</keyword>
<name>W9G2M5_9MICO</name>
<keyword evidence="1" id="KW-0472">Membrane</keyword>
<dbReference type="AlphaFoldDB" id="W9G2M5"/>
<feature type="transmembrane region" description="Helical" evidence="1">
    <location>
        <begin position="24"/>
        <end position="47"/>
    </location>
</feature>
<evidence type="ECO:0000313" key="3">
    <source>
        <dbReference type="Proteomes" id="UP000019489"/>
    </source>
</evidence>
<evidence type="ECO:0000256" key="1">
    <source>
        <dbReference type="SAM" id="Phobius"/>
    </source>
</evidence>
<organism evidence="2 3">
    <name type="scientific">Intrasporangium oryzae NRRL B-24470</name>
    <dbReference type="NCBI Taxonomy" id="1386089"/>
    <lineage>
        <taxon>Bacteria</taxon>
        <taxon>Bacillati</taxon>
        <taxon>Actinomycetota</taxon>
        <taxon>Actinomycetes</taxon>
        <taxon>Micrococcales</taxon>
        <taxon>Intrasporangiaceae</taxon>
        <taxon>Intrasporangium</taxon>
    </lineage>
</organism>
<accession>W9G2M5</accession>
<comment type="caution">
    <text evidence="2">The sequence shown here is derived from an EMBL/GenBank/DDBJ whole genome shotgun (WGS) entry which is preliminary data.</text>
</comment>
<dbReference type="Proteomes" id="UP000019489">
    <property type="component" value="Unassembled WGS sequence"/>
</dbReference>
<keyword evidence="1" id="KW-0812">Transmembrane</keyword>
<protein>
    <submittedName>
        <fullName evidence="2">Uncharacterized protein</fullName>
    </submittedName>
</protein>
<gene>
    <name evidence="2" type="ORF">N865_16040</name>
</gene>
<keyword evidence="3" id="KW-1185">Reference proteome</keyword>
<sequence length="130" mass="13410">MVLDDRAAPATGPAKPFHDGRVRFALTGSLVGGLLIGTMVASALAAGDRHDVNVTERVQATVSQVSSSGRGICVVRDDTAQGEQLCGAPWLWLAADPPKVGDRVEVLVESTGRPATPGSDTILVLLPARG</sequence>
<dbReference type="EMBL" id="AWSA01000045">
    <property type="protein sequence ID" value="EWT00376.1"/>
    <property type="molecule type" value="Genomic_DNA"/>
</dbReference>
<dbReference type="RefSeq" id="WP_034808530.1">
    <property type="nucleotide sequence ID" value="NZ_AWSA01000045.1"/>
</dbReference>
<proteinExistence type="predicted"/>
<reference evidence="2 3" key="1">
    <citation type="submission" date="2013-08" db="EMBL/GenBank/DDBJ databases">
        <title>Intrasporangium oryzae NRRL B-24470.</title>
        <authorList>
            <person name="Liu H."/>
            <person name="Wang G."/>
        </authorList>
    </citation>
    <scope>NUCLEOTIDE SEQUENCE [LARGE SCALE GENOMIC DNA]</scope>
    <source>
        <strain evidence="2 3">NRRL B-24470</strain>
    </source>
</reference>